<proteinExistence type="predicted"/>
<name>A0AAX3YPV5_RHOOP</name>
<evidence type="ECO:0000259" key="1">
    <source>
        <dbReference type="Pfam" id="PF20815"/>
    </source>
</evidence>
<dbReference type="InterPro" id="IPR049311">
    <property type="entry name" value="GIY_YIG_cat"/>
</dbReference>
<dbReference type="EMBL" id="CP130954">
    <property type="protein sequence ID" value="WLF51215.1"/>
    <property type="molecule type" value="Genomic_DNA"/>
</dbReference>
<dbReference type="RefSeq" id="WP_269592592.1">
    <property type="nucleotide sequence ID" value="NZ_CP130954.1"/>
</dbReference>
<geneLocation type="plasmid" evidence="3 5">
    <name>pRho-VOC14-C342</name>
</geneLocation>
<sequence length="148" mass="16450">MPASSGLYPWWAPPAVFEGLPGPAHPHTADFRLLYVGIAANLRRRILRDHLRRSGRSTLRRTLAGLMLDTDGYQTHRTDRVVLVPGDEVRLTAWMQTHLLVSWCPHPAPRDVEAAVIERWAPPLNVTHASGPARDIVAAARHAYNTSA</sequence>
<reference evidence="2" key="1">
    <citation type="submission" date="2022-12" db="EMBL/GenBank/DDBJ databases">
        <authorList>
            <person name="Krivoruchko A.V."/>
            <person name="Elkin A."/>
        </authorList>
    </citation>
    <scope>NUCLEOTIDE SEQUENCE</scope>
    <source>
        <strain evidence="2">IEGM 249</strain>
    </source>
</reference>
<keyword evidence="4" id="KW-1185">Reference proteome</keyword>
<dbReference type="Proteomes" id="UP001066327">
    <property type="component" value="Unassembled WGS sequence"/>
</dbReference>
<dbReference type="Pfam" id="PF20815">
    <property type="entry name" value="GIY_YIG_2"/>
    <property type="match status" value="1"/>
</dbReference>
<dbReference type="EMBL" id="JAPWIS010000034">
    <property type="protein sequence ID" value="MCZ4589626.1"/>
    <property type="molecule type" value="Genomic_DNA"/>
</dbReference>
<evidence type="ECO:0000313" key="4">
    <source>
        <dbReference type="Proteomes" id="UP001066327"/>
    </source>
</evidence>
<evidence type="ECO:0000313" key="3">
    <source>
        <dbReference type="EMBL" id="WLF51215.1"/>
    </source>
</evidence>
<organism evidence="3 5">
    <name type="scientific">Rhodococcus opacus</name>
    <name type="common">Nocardia opaca</name>
    <dbReference type="NCBI Taxonomy" id="37919"/>
    <lineage>
        <taxon>Bacteria</taxon>
        <taxon>Bacillati</taxon>
        <taxon>Actinomycetota</taxon>
        <taxon>Actinomycetes</taxon>
        <taxon>Mycobacteriales</taxon>
        <taxon>Nocardiaceae</taxon>
        <taxon>Rhodococcus</taxon>
    </lineage>
</organism>
<evidence type="ECO:0000313" key="2">
    <source>
        <dbReference type="EMBL" id="MCZ4589626.1"/>
    </source>
</evidence>
<accession>A0AAX3YPV5</accession>
<reference evidence="3" key="2">
    <citation type="submission" date="2023-07" db="EMBL/GenBank/DDBJ databases">
        <title>Genomic analysis of Rhodococcus opacus VOC-14 with glycol ethers degradation activity.</title>
        <authorList>
            <person name="Narkevich D.A."/>
            <person name="Hlushen A.M."/>
            <person name="Akhremchuk A.E."/>
            <person name="Sikolenko M.A."/>
            <person name="Valentovich L.N."/>
        </authorList>
    </citation>
    <scope>NUCLEOTIDE SEQUENCE</scope>
    <source>
        <strain evidence="3">VOC-14</strain>
        <plasmid evidence="3">pRho-VOC14-C342</plasmid>
    </source>
</reference>
<dbReference type="AlphaFoldDB" id="A0AAX3YPV5"/>
<feature type="domain" description="GIY-YIG catalytic" evidence="1">
    <location>
        <begin position="27"/>
        <end position="130"/>
    </location>
</feature>
<protein>
    <submittedName>
        <fullName evidence="3">GIY-YIG nuclease family protein</fullName>
    </submittedName>
</protein>
<gene>
    <name evidence="2" type="ORF">O4328_39340</name>
    <name evidence="3" type="ORF">Q5707_38280</name>
</gene>
<evidence type="ECO:0000313" key="5">
    <source>
        <dbReference type="Proteomes" id="UP001231166"/>
    </source>
</evidence>
<keyword evidence="3" id="KW-0614">Plasmid</keyword>
<dbReference type="Proteomes" id="UP001231166">
    <property type="component" value="Plasmid pRho-VOC14-C342"/>
</dbReference>